<evidence type="ECO:0000256" key="1">
    <source>
        <dbReference type="ARBA" id="ARBA00005937"/>
    </source>
</evidence>
<reference evidence="5 6" key="1">
    <citation type="submission" date="2022-03" db="EMBL/GenBank/DDBJ databases">
        <title>Chryseobacterium sp. isolated from particulate matters in swine house.</title>
        <authorList>
            <person name="Won M."/>
            <person name="Kim S.-J."/>
            <person name="Kwon S.-W."/>
        </authorList>
    </citation>
    <scope>NUCLEOTIDE SEQUENCE [LARGE SCALE GENOMIC DNA]</scope>
    <source>
        <strain evidence="5 6">SC2-2</strain>
    </source>
</reference>
<dbReference type="Gene3D" id="3.30.70.1890">
    <property type="match status" value="1"/>
</dbReference>
<feature type="domain" description="CRISPR associated protein Cas6 C-terminal" evidence="4">
    <location>
        <begin position="103"/>
        <end position="220"/>
    </location>
</feature>
<dbReference type="Proteomes" id="UP000831460">
    <property type="component" value="Chromosome"/>
</dbReference>
<dbReference type="Gene3D" id="3.30.70.1900">
    <property type="match status" value="1"/>
</dbReference>
<name>A0ABY4BMH6_9FLAO</name>
<dbReference type="Pfam" id="PF01881">
    <property type="entry name" value="Cas_Cas6_C"/>
    <property type="match status" value="1"/>
</dbReference>
<dbReference type="InterPro" id="IPR045747">
    <property type="entry name" value="CRISPR-assoc_prot_Cas6_N_sf"/>
</dbReference>
<dbReference type="InterPro" id="IPR010156">
    <property type="entry name" value="CRISPR-assoc_prot_Cas6"/>
</dbReference>
<evidence type="ECO:0000259" key="4">
    <source>
        <dbReference type="Pfam" id="PF01881"/>
    </source>
</evidence>
<keyword evidence="3" id="KW-0051">Antiviral defense</keyword>
<organism evidence="5 6">
    <name type="scientific">Chryseobacterium suipulveris</name>
    <dbReference type="NCBI Taxonomy" id="2929800"/>
    <lineage>
        <taxon>Bacteria</taxon>
        <taxon>Pseudomonadati</taxon>
        <taxon>Bacteroidota</taxon>
        <taxon>Flavobacteriia</taxon>
        <taxon>Flavobacteriales</taxon>
        <taxon>Weeksellaceae</taxon>
        <taxon>Chryseobacterium group</taxon>
        <taxon>Chryseobacterium</taxon>
    </lineage>
</organism>
<keyword evidence="6" id="KW-1185">Reference proteome</keyword>
<evidence type="ECO:0000313" key="6">
    <source>
        <dbReference type="Proteomes" id="UP000831460"/>
    </source>
</evidence>
<gene>
    <name evidence="5" type="primary">cas6</name>
    <name evidence="5" type="ORF">MTP09_08555</name>
</gene>
<dbReference type="NCBIfam" id="TIGR01877">
    <property type="entry name" value="cas_cas6"/>
    <property type="match status" value="1"/>
</dbReference>
<keyword evidence="2" id="KW-0694">RNA-binding</keyword>
<evidence type="ECO:0000313" key="5">
    <source>
        <dbReference type="EMBL" id="UOE39974.1"/>
    </source>
</evidence>
<dbReference type="RefSeq" id="WP_243547929.1">
    <property type="nucleotide sequence ID" value="NZ_CP094532.1"/>
</dbReference>
<protein>
    <submittedName>
        <fullName evidence="5">CRISPR-associated endoribonuclease Cas6</fullName>
    </submittedName>
</protein>
<evidence type="ECO:0000256" key="3">
    <source>
        <dbReference type="ARBA" id="ARBA00023118"/>
    </source>
</evidence>
<sequence length="222" mass="25625">MRLHIKLTKNTEIIPFNYQKLLTGCVHKWIGENNSQHGIVSLYSFSWLQNVKPSQKGLNLTRDSHMFFSFHESELAKEVIKGILKSPEMFCGIKVRDVLIQDTPEFFDHERFYITSPILIKRRLEDGNEKHYTYEDEESDELMTTTLKTKLREAGMDDEGVRVYFDKEYSNPKTKIISYGKIRNKANICPVFIEGAPEQIAFAWNVGLGNSTGVGFGSIEKY</sequence>
<dbReference type="CDD" id="cd21140">
    <property type="entry name" value="Cas6_I-like"/>
    <property type="match status" value="1"/>
</dbReference>
<accession>A0ABY4BMH6</accession>
<evidence type="ECO:0000256" key="2">
    <source>
        <dbReference type="ARBA" id="ARBA00022884"/>
    </source>
</evidence>
<dbReference type="EMBL" id="CP094532">
    <property type="protein sequence ID" value="UOE39974.1"/>
    <property type="molecule type" value="Genomic_DNA"/>
</dbReference>
<dbReference type="InterPro" id="IPR049435">
    <property type="entry name" value="Cas_Cas6_C"/>
</dbReference>
<proteinExistence type="inferred from homology"/>
<dbReference type="PANTHER" id="PTHR36984:SF1">
    <property type="entry name" value="CRISPR-ASSOCIATED ENDORIBONUCLEASE CAS6 1"/>
    <property type="match status" value="1"/>
</dbReference>
<dbReference type="PANTHER" id="PTHR36984">
    <property type="entry name" value="CRISPR-ASSOCIATED ENDORIBONUCLEASE CAS6 1"/>
    <property type="match status" value="1"/>
</dbReference>
<comment type="similarity">
    <text evidence="1">Belongs to the CRISPR-associated protein Cas6/Cse3/CasE family.</text>
</comment>